<dbReference type="Pfam" id="PF07993">
    <property type="entry name" value="NAD_binding_4"/>
    <property type="match status" value="1"/>
</dbReference>
<dbReference type="EMBL" id="JAUIZM010000001">
    <property type="protein sequence ID" value="KAK1402097.1"/>
    <property type="molecule type" value="Genomic_DNA"/>
</dbReference>
<dbReference type="Gene3D" id="3.40.50.720">
    <property type="entry name" value="NAD(P)-binding Rossmann-like Domain"/>
    <property type="match status" value="1"/>
</dbReference>
<comment type="catalytic activity">
    <reaction evidence="11">
        <text>L-seryl-[protein] + ATP = O-phospho-L-seryl-[protein] + ADP + H(+)</text>
        <dbReference type="Rhea" id="RHEA:17989"/>
        <dbReference type="Rhea" id="RHEA-COMP:9863"/>
        <dbReference type="Rhea" id="RHEA-COMP:11604"/>
        <dbReference type="ChEBI" id="CHEBI:15378"/>
        <dbReference type="ChEBI" id="CHEBI:29999"/>
        <dbReference type="ChEBI" id="CHEBI:30616"/>
        <dbReference type="ChEBI" id="CHEBI:83421"/>
        <dbReference type="ChEBI" id="CHEBI:456216"/>
        <dbReference type="EC" id="2.7.11.1"/>
    </reaction>
</comment>
<dbReference type="GO" id="GO:0004713">
    <property type="term" value="F:protein tyrosine kinase activity"/>
    <property type="evidence" value="ECO:0007669"/>
    <property type="project" value="InterPro"/>
</dbReference>
<dbReference type="PROSITE" id="PS50011">
    <property type="entry name" value="PROTEIN_KINASE_DOM"/>
    <property type="match status" value="1"/>
</dbReference>
<keyword evidence="6" id="KW-0547">Nucleotide-binding</keyword>
<accession>A0AAD8JD19</accession>
<dbReference type="InterPro" id="IPR013120">
    <property type="entry name" value="FAR_NAD-bd"/>
</dbReference>
<dbReference type="InterPro" id="IPR020635">
    <property type="entry name" value="Tyr_kinase_cat_dom"/>
</dbReference>
<keyword evidence="3" id="KW-0418">Kinase</keyword>
<feature type="domain" description="Protein kinase" evidence="12">
    <location>
        <begin position="73"/>
        <end position="373"/>
    </location>
</feature>
<evidence type="ECO:0000256" key="7">
    <source>
        <dbReference type="ARBA" id="ARBA00022840"/>
    </source>
</evidence>
<protein>
    <recommendedName>
        <fullName evidence="2">non-specific serine/threonine protein kinase</fullName>
        <ecNumber evidence="2">2.7.11.1</ecNumber>
    </recommendedName>
</protein>
<dbReference type="SUPFAM" id="SSF56112">
    <property type="entry name" value="Protein kinase-like (PK-like)"/>
    <property type="match status" value="1"/>
</dbReference>
<comment type="caution">
    <text evidence="13">The sequence shown here is derived from an EMBL/GenBank/DDBJ whole genome shotgun (WGS) entry which is preliminary data.</text>
</comment>
<dbReference type="GO" id="GO:0004674">
    <property type="term" value="F:protein serine/threonine kinase activity"/>
    <property type="evidence" value="ECO:0007669"/>
    <property type="project" value="UniProtKB-KW"/>
</dbReference>
<dbReference type="Gene3D" id="3.30.200.20">
    <property type="entry name" value="Phosphorylase Kinase, domain 1"/>
    <property type="match status" value="1"/>
</dbReference>
<reference evidence="13" key="1">
    <citation type="submission" date="2023-02" db="EMBL/GenBank/DDBJ databases">
        <title>Genome of toxic invasive species Heracleum sosnowskyi carries increased number of genes despite the absence of recent whole-genome duplications.</title>
        <authorList>
            <person name="Schelkunov M."/>
            <person name="Shtratnikova V."/>
            <person name="Makarenko M."/>
            <person name="Klepikova A."/>
            <person name="Omelchenko D."/>
            <person name="Novikova G."/>
            <person name="Obukhova E."/>
            <person name="Bogdanov V."/>
            <person name="Penin A."/>
            <person name="Logacheva M."/>
        </authorList>
    </citation>
    <scope>NUCLEOTIDE SEQUENCE</scope>
    <source>
        <strain evidence="13">Hsosn_3</strain>
        <tissue evidence="13">Leaf</tissue>
    </source>
</reference>
<dbReference type="PANTHER" id="PTHR47982:SF42">
    <property type="entry name" value="PROTEIN KINASE DOMAIN-CONTAINING PROTEIN"/>
    <property type="match status" value="1"/>
</dbReference>
<evidence type="ECO:0000256" key="11">
    <source>
        <dbReference type="ARBA" id="ARBA00048679"/>
    </source>
</evidence>
<dbReference type="Proteomes" id="UP001237642">
    <property type="component" value="Unassembled WGS sequence"/>
</dbReference>
<dbReference type="AlphaFoldDB" id="A0AAD8JD19"/>
<dbReference type="InterPro" id="IPR008266">
    <property type="entry name" value="Tyr_kinase_AS"/>
</dbReference>
<evidence type="ECO:0000256" key="5">
    <source>
        <dbReference type="ARBA" id="ARBA00022692"/>
    </source>
</evidence>
<evidence type="ECO:0000259" key="12">
    <source>
        <dbReference type="PROSITE" id="PS50011"/>
    </source>
</evidence>
<evidence type="ECO:0000256" key="9">
    <source>
        <dbReference type="ARBA" id="ARBA00023136"/>
    </source>
</evidence>
<dbReference type="Pfam" id="PF00069">
    <property type="entry name" value="Pkinase"/>
    <property type="match status" value="1"/>
</dbReference>
<evidence type="ECO:0000256" key="1">
    <source>
        <dbReference type="ARBA" id="ARBA00004162"/>
    </source>
</evidence>
<keyword evidence="14" id="KW-1185">Reference proteome</keyword>
<keyword evidence="5" id="KW-0812">Transmembrane</keyword>
<evidence type="ECO:0000256" key="2">
    <source>
        <dbReference type="ARBA" id="ARBA00012513"/>
    </source>
</evidence>
<dbReference type="Gene3D" id="1.10.510.10">
    <property type="entry name" value="Transferase(Phosphotransferase) domain 1"/>
    <property type="match status" value="1"/>
</dbReference>
<dbReference type="GO" id="GO:0005886">
    <property type="term" value="C:plasma membrane"/>
    <property type="evidence" value="ECO:0007669"/>
    <property type="project" value="UniProtKB-SubCell"/>
</dbReference>
<dbReference type="InterPro" id="IPR011009">
    <property type="entry name" value="Kinase-like_dom_sf"/>
</dbReference>
<comment type="subcellular location">
    <subcellularLocation>
        <location evidence="1">Cell membrane</location>
        <topology evidence="1">Single-pass membrane protein</topology>
    </subcellularLocation>
</comment>
<dbReference type="PANTHER" id="PTHR47982">
    <property type="entry name" value="PROLINE-RICH RECEPTOR-LIKE PROTEIN KINASE PERK4"/>
    <property type="match status" value="1"/>
</dbReference>
<evidence type="ECO:0000256" key="3">
    <source>
        <dbReference type="ARBA" id="ARBA00022527"/>
    </source>
</evidence>
<keyword evidence="4" id="KW-0808">Transferase</keyword>
<evidence type="ECO:0000256" key="4">
    <source>
        <dbReference type="ARBA" id="ARBA00022679"/>
    </source>
</evidence>
<proteinExistence type="predicted"/>
<keyword evidence="7" id="KW-0067">ATP-binding</keyword>
<evidence type="ECO:0000256" key="8">
    <source>
        <dbReference type="ARBA" id="ARBA00022989"/>
    </source>
</evidence>
<sequence>MKNEIINTKLFKCLQQKHGKSYQAFMLSKLVPVVGNACDSNLCLDDDIATAIMHDVNIIVNFAANTTFDERYDVSLDIANQGSSSSFTEVKSFSSNFHKDHKFVAKEVEKEQEFQNSIFSVCKNRRPNAGWKRDFSYSELHEATDGFSDKNFLSEGGFGCVYKGKLKNGLHLAVKQHKDASFQGEKEFKSEVYHLSKHTKRPLDWGNKIKIAWGAAKGLEFLHNNRIIHRDVRPNNILVTHDHESLVTQISANENCQLKAIDSGLSDYVKPDERLNGIVGSAYYVAPEVLHRSLWGVNTMLLQKFCINLFGLGQSLGSLELCLKLIPALMNPRGLLCILISGLCESSQNGSQVLYIRNFGMSLYFRLLPLLLV</sequence>
<comment type="catalytic activity">
    <reaction evidence="10">
        <text>L-threonyl-[protein] + ATP = O-phospho-L-threonyl-[protein] + ADP + H(+)</text>
        <dbReference type="Rhea" id="RHEA:46608"/>
        <dbReference type="Rhea" id="RHEA-COMP:11060"/>
        <dbReference type="Rhea" id="RHEA-COMP:11605"/>
        <dbReference type="ChEBI" id="CHEBI:15378"/>
        <dbReference type="ChEBI" id="CHEBI:30013"/>
        <dbReference type="ChEBI" id="CHEBI:30616"/>
        <dbReference type="ChEBI" id="CHEBI:61977"/>
        <dbReference type="ChEBI" id="CHEBI:456216"/>
        <dbReference type="EC" id="2.7.11.1"/>
    </reaction>
</comment>
<dbReference type="GO" id="GO:0005524">
    <property type="term" value="F:ATP binding"/>
    <property type="evidence" value="ECO:0007669"/>
    <property type="project" value="UniProtKB-KW"/>
</dbReference>
<dbReference type="InterPro" id="IPR047117">
    <property type="entry name" value="PERK1-13-like"/>
</dbReference>
<gene>
    <name evidence="13" type="ORF">POM88_001702</name>
</gene>
<name>A0AAD8JD19_9APIA</name>
<dbReference type="EC" id="2.7.11.1" evidence="2"/>
<reference evidence="13" key="2">
    <citation type="submission" date="2023-05" db="EMBL/GenBank/DDBJ databases">
        <authorList>
            <person name="Schelkunov M.I."/>
        </authorList>
    </citation>
    <scope>NUCLEOTIDE SEQUENCE</scope>
    <source>
        <strain evidence="13">Hsosn_3</strain>
        <tissue evidence="13">Leaf</tissue>
    </source>
</reference>
<organism evidence="13 14">
    <name type="scientific">Heracleum sosnowskyi</name>
    <dbReference type="NCBI Taxonomy" id="360622"/>
    <lineage>
        <taxon>Eukaryota</taxon>
        <taxon>Viridiplantae</taxon>
        <taxon>Streptophyta</taxon>
        <taxon>Embryophyta</taxon>
        <taxon>Tracheophyta</taxon>
        <taxon>Spermatophyta</taxon>
        <taxon>Magnoliopsida</taxon>
        <taxon>eudicotyledons</taxon>
        <taxon>Gunneridae</taxon>
        <taxon>Pentapetalae</taxon>
        <taxon>asterids</taxon>
        <taxon>campanulids</taxon>
        <taxon>Apiales</taxon>
        <taxon>Apiaceae</taxon>
        <taxon>Apioideae</taxon>
        <taxon>apioid superclade</taxon>
        <taxon>Tordylieae</taxon>
        <taxon>Tordyliinae</taxon>
        <taxon>Heracleum</taxon>
    </lineage>
</organism>
<dbReference type="InterPro" id="IPR000719">
    <property type="entry name" value="Prot_kinase_dom"/>
</dbReference>
<evidence type="ECO:0000313" key="14">
    <source>
        <dbReference type="Proteomes" id="UP001237642"/>
    </source>
</evidence>
<keyword evidence="9" id="KW-0472">Membrane</keyword>
<keyword evidence="8" id="KW-1133">Transmembrane helix</keyword>
<dbReference type="PROSITE" id="PS00109">
    <property type="entry name" value="PROTEIN_KINASE_TYR"/>
    <property type="match status" value="1"/>
</dbReference>
<evidence type="ECO:0000313" key="13">
    <source>
        <dbReference type="EMBL" id="KAK1402097.1"/>
    </source>
</evidence>
<evidence type="ECO:0000256" key="10">
    <source>
        <dbReference type="ARBA" id="ARBA00047899"/>
    </source>
</evidence>
<keyword evidence="3" id="KW-0723">Serine/threonine-protein kinase</keyword>
<evidence type="ECO:0000256" key="6">
    <source>
        <dbReference type="ARBA" id="ARBA00022741"/>
    </source>
</evidence>
<dbReference type="SMART" id="SM00219">
    <property type="entry name" value="TyrKc"/>
    <property type="match status" value="1"/>
</dbReference>